<dbReference type="EMBL" id="JANJYJ010000005">
    <property type="protein sequence ID" value="KAK3210503.1"/>
    <property type="molecule type" value="Genomic_DNA"/>
</dbReference>
<protein>
    <submittedName>
        <fullName evidence="2">Uncharacterized protein</fullName>
    </submittedName>
</protein>
<feature type="transmembrane region" description="Helical" evidence="1">
    <location>
        <begin position="12"/>
        <end position="30"/>
    </location>
</feature>
<keyword evidence="3" id="KW-1185">Reference proteome</keyword>
<keyword evidence="1" id="KW-1133">Transmembrane helix</keyword>
<sequence>MISRWPFHLVRALAICFPDWFYFAYVLLFSKKSFQENFHSKYTLEAPKIGMQDIEPVTVAAAKYISWILSPMSKSKQDLLVDLLTKISKAWTIKQVGSGEKHKDAEYRNKPKKPKFHENEDYTCQTIGLWLKDF</sequence>
<keyword evidence="1" id="KW-0472">Membrane</keyword>
<evidence type="ECO:0000313" key="2">
    <source>
        <dbReference type="EMBL" id="KAK3210503.1"/>
    </source>
</evidence>
<comment type="caution">
    <text evidence="2">The sequence shown here is derived from an EMBL/GenBank/DDBJ whole genome shotgun (WGS) entry which is preliminary data.</text>
</comment>
<dbReference type="PANTHER" id="PTHR48221">
    <property type="entry name" value="ACYL-COA SYNTHETASE FAMILY PROTEIN"/>
    <property type="match status" value="1"/>
</dbReference>
<keyword evidence="1" id="KW-0812">Transmembrane</keyword>
<accession>A0AAE0E5R4</accession>
<evidence type="ECO:0000313" key="3">
    <source>
        <dbReference type="Proteomes" id="UP001281410"/>
    </source>
</evidence>
<name>A0AAE0E5R4_9ROSI</name>
<dbReference type="AlphaFoldDB" id="A0AAE0E5R4"/>
<dbReference type="Proteomes" id="UP001281410">
    <property type="component" value="Unassembled WGS sequence"/>
</dbReference>
<reference evidence="2" key="1">
    <citation type="journal article" date="2023" name="Plant J.">
        <title>Genome sequences and population genomics provide insights into the demographic history, inbreeding, and mutation load of two 'living fossil' tree species of Dipteronia.</title>
        <authorList>
            <person name="Feng Y."/>
            <person name="Comes H.P."/>
            <person name="Chen J."/>
            <person name="Zhu S."/>
            <person name="Lu R."/>
            <person name="Zhang X."/>
            <person name="Li P."/>
            <person name="Qiu J."/>
            <person name="Olsen K.M."/>
            <person name="Qiu Y."/>
        </authorList>
    </citation>
    <scope>NUCLEOTIDE SEQUENCE</scope>
    <source>
        <strain evidence="2">NBL</strain>
    </source>
</reference>
<organism evidence="2 3">
    <name type="scientific">Dipteronia sinensis</name>
    <dbReference type="NCBI Taxonomy" id="43782"/>
    <lineage>
        <taxon>Eukaryota</taxon>
        <taxon>Viridiplantae</taxon>
        <taxon>Streptophyta</taxon>
        <taxon>Embryophyta</taxon>
        <taxon>Tracheophyta</taxon>
        <taxon>Spermatophyta</taxon>
        <taxon>Magnoliopsida</taxon>
        <taxon>eudicotyledons</taxon>
        <taxon>Gunneridae</taxon>
        <taxon>Pentapetalae</taxon>
        <taxon>rosids</taxon>
        <taxon>malvids</taxon>
        <taxon>Sapindales</taxon>
        <taxon>Sapindaceae</taxon>
        <taxon>Hippocastanoideae</taxon>
        <taxon>Acereae</taxon>
        <taxon>Dipteronia</taxon>
    </lineage>
</organism>
<proteinExistence type="predicted"/>
<gene>
    <name evidence="2" type="ORF">Dsin_015209</name>
</gene>
<dbReference type="PANTHER" id="PTHR48221:SF2">
    <property type="entry name" value="ACYL-COA SYNTHETASE FAMILY PROTEIN"/>
    <property type="match status" value="1"/>
</dbReference>
<evidence type="ECO:0000256" key="1">
    <source>
        <dbReference type="SAM" id="Phobius"/>
    </source>
</evidence>